<dbReference type="InterPro" id="IPR006311">
    <property type="entry name" value="TAT_signal"/>
</dbReference>
<name>A0A8G2CNP0_ACIRU</name>
<organism evidence="2 3">
    <name type="scientific">Acidiphilium rubrum</name>
    <dbReference type="NCBI Taxonomy" id="526"/>
    <lineage>
        <taxon>Bacteria</taxon>
        <taxon>Pseudomonadati</taxon>
        <taxon>Pseudomonadota</taxon>
        <taxon>Alphaproteobacteria</taxon>
        <taxon>Acetobacterales</taxon>
        <taxon>Acidocellaceae</taxon>
        <taxon>Acidiphilium</taxon>
    </lineage>
</organism>
<dbReference type="InterPro" id="IPR038162">
    <property type="entry name" value="SoxY_sf"/>
</dbReference>
<gene>
    <name evidence="2" type="ORF">SAMN05421828_1375</name>
</gene>
<sequence>MTEIEGLILSAPSRRTVLAAVAAGTAAGLMRPALSFAAAAAPRASSYPAKAFIQHSQDATLQAMFGTSSVTASADVKMDAPDIAENGAVVPVSFDANAPKVTAAAILALDNPFVMACAYKIPEGTSPAIASRIKLGKTTKVVSVVQSGGKLMSASKQVKVTLGGCG</sequence>
<proteinExistence type="predicted"/>
<dbReference type="InterPro" id="IPR016568">
    <property type="entry name" value="Sulphur_oxidation_SoxY"/>
</dbReference>
<accession>A0A8G2CNP0</accession>
<evidence type="ECO:0000313" key="3">
    <source>
        <dbReference type="Proteomes" id="UP000186308"/>
    </source>
</evidence>
<evidence type="ECO:0000259" key="1">
    <source>
        <dbReference type="Pfam" id="PF13501"/>
    </source>
</evidence>
<dbReference type="Gene3D" id="2.60.40.2470">
    <property type="entry name" value="SoxY domain"/>
    <property type="match status" value="1"/>
</dbReference>
<dbReference type="PROSITE" id="PS51318">
    <property type="entry name" value="TAT"/>
    <property type="match status" value="1"/>
</dbReference>
<dbReference type="AlphaFoldDB" id="A0A8G2CNP0"/>
<dbReference type="Proteomes" id="UP000186308">
    <property type="component" value="Unassembled WGS sequence"/>
</dbReference>
<evidence type="ECO:0000313" key="2">
    <source>
        <dbReference type="EMBL" id="SIR47735.1"/>
    </source>
</evidence>
<dbReference type="PIRSF" id="PIRSF010312">
    <property type="entry name" value="Sulphur_oxidation_SoxY"/>
    <property type="match status" value="1"/>
</dbReference>
<dbReference type="EMBL" id="FTNE01000037">
    <property type="protein sequence ID" value="SIR47735.1"/>
    <property type="molecule type" value="Genomic_DNA"/>
</dbReference>
<reference evidence="2 3" key="1">
    <citation type="submission" date="2017-01" db="EMBL/GenBank/DDBJ databases">
        <authorList>
            <person name="Varghese N."/>
            <person name="Submissions S."/>
        </authorList>
    </citation>
    <scope>NUCLEOTIDE SEQUENCE [LARGE SCALE GENOMIC DNA]</scope>
    <source>
        <strain evidence="2 3">ATCC 35905</strain>
    </source>
</reference>
<dbReference type="RefSeq" id="WP_029312683.1">
    <property type="nucleotide sequence ID" value="NZ_FTNE01000037.1"/>
</dbReference>
<keyword evidence="3" id="KW-1185">Reference proteome</keyword>
<feature type="domain" description="Ig-like SoxY" evidence="1">
    <location>
        <begin position="62"/>
        <end position="165"/>
    </location>
</feature>
<dbReference type="OrthoDB" id="9804570at2"/>
<protein>
    <submittedName>
        <fullName evidence="2">Thiosulfate-binding protein SoxY</fullName>
    </submittedName>
</protein>
<dbReference type="NCBIfam" id="TIGR04488">
    <property type="entry name" value="SoxY_true_GGCGG"/>
    <property type="match status" value="1"/>
</dbReference>
<comment type="caution">
    <text evidence="2">The sequence shown here is derived from an EMBL/GenBank/DDBJ whole genome shotgun (WGS) entry which is preliminary data.</text>
</comment>
<dbReference type="Pfam" id="PF13501">
    <property type="entry name" value="SoxY"/>
    <property type="match status" value="1"/>
</dbReference>
<dbReference type="InterPro" id="IPR032711">
    <property type="entry name" value="SoxY"/>
</dbReference>